<accession>A0A0H2QZ90</accession>
<name>A0A0H2QZ90_9AGAM</name>
<dbReference type="InterPro" id="IPR046700">
    <property type="entry name" value="DUF6570"/>
</dbReference>
<evidence type="ECO:0000313" key="3">
    <source>
        <dbReference type="Proteomes" id="UP000053477"/>
    </source>
</evidence>
<dbReference type="OrthoDB" id="3202965at2759"/>
<dbReference type="AlphaFoldDB" id="A0A0H2QZ90"/>
<dbReference type="Pfam" id="PF20209">
    <property type="entry name" value="DUF6570"/>
    <property type="match status" value="1"/>
</dbReference>
<feature type="domain" description="DUF6570" evidence="1">
    <location>
        <begin position="100"/>
        <end position="165"/>
    </location>
</feature>
<reference evidence="2 3" key="1">
    <citation type="submission" date="2015-04" db="EMBL/GenBank/DDBJ databases">
        <title>Complete genome sequence of Schizopora paradoxa KUC8140, a cosmopolitan wood degrader in East Asia.</title>
        <authorList>
            <consortium name="DOE Joint Genome Institute"/>
            <person name="Min B."/>
            <person name="Park H."/>
            <person name="Jang Y."/>
            <person name="Kim J.-J."/>
            <person name="Kim K.H."/>
            <person name="Pangilinan J."/>
            <person name="Lipzen A."/>
            <person name="Riley R."/>
            <person name="Grigoriev I.V."/>
            <person name="Spatafora J.W."/>
            <person name="Choi I.-G."/>
        </authorList>
    </citation>
    <scope>NUCLEOTIDE SEQUENCE [LARGE SCALE GENOMIC DNA]</scope>
    <source>
        <strain evidence="2 3">KUC8140</strain>
    </source>
</reference>
<feature type="non-terminal residue" evidence="2">
    <location>
        <position position="167"/>
    </location>
</feature>
<evidence type="ECO:0000259" key="1">
    <source>
        <dbReference type="Pfam" id="PF20209"/>
    </source>
</evidence>
<gene>
    <name evidence="2" type="ORF">SCHPADRAFT_840071</name>
</gene>
<protein>
    <recommendedName>
        <fullName evidence="1">DUF6570 domain-containing protein</fullName>
    </recommendedName>
</protein>
<dbReference type="InParanoid" id="A0A0H2QZ90"/>
<organism evidence="2 3">
    <name type="scientific">Schizopora paradoxa</name>
    <dbReference type="NCBI Taxonomy" id="27342"/>
    <lineage>
        <taxon>Eukaryota</taxon>
        <taxon>Fungi</taxon>
        <taxon>Dikarya</taxon>
        <taxon>Basidiomycota</taxon>
        <taxon>Agaricomycotina</taxon>
        <taxon>Agaricomycetes</taxon>
        <taxon>Hymenochaetales</taxon>
        <taxon>Schizoporaceae</taxon>
        <taxon>Schizopora</taxon>
    </lineage>
</organism>
<proteinExistence type="predicted"/>
<dbReference type="Proteomes" id="UP000053477">
    <property type="component" value="Unassembled WGS sequence"/>
</dbReference>
<evidence type="ECO:0000313" key="2">
    <source>
        <dbReference type="EMBL" id="KLO04890.1"/>
    </source>
</evidence>
<keyword evidence="3" id="KW-1185">Reference proteome</keyword>
<sequence>MFPPRPLSDRRKHDIIANYCRDFEAANIDEAGCAVCGRLTVLTDSVPIADVDLDFLQRYTKSVTRAERHDVKESVRPIDGPPIDKMCTIVCKSCTQDVQRKKLPKMSLANGLWLGEVPPILKELTFAERLLIAKVRTNKFAVKVDSGMHKTKCNIIAFENPVPQIYE</sequence>
<dbReference type="EMBL" id="KQ086409">
    <property type="protein sequence ID" value="KLO04890.1"/>
    <property type="molecule type" value="Genomic_DNA"/>
</dbReference>